<dbReference type="Pfam" id="PF13560">
    <property type="entry name" value="HTH_31"/>
    <property type="match status" value="1"/>
</dbReference>
<dbReference type="InterPro" id="IPR011990">
    <property type="entry name" value="TPR-like_helical_dom_sf"/>
</dbReference>
<dbReference type="Proteomes" id="UP000295124">
    <property type="component" value="Unassembled WGS sequence"/>
</dbReference>
<dbReference type="SUPFAM" id="SSF52540">
    <property type="entry name" value="P-loop containing nucleoside triphosphate hydrolases"/>
    <property type="match status" value="1"/>
</dbReference>
<dbReference type="PANTHER" id="PTHR47691">
    <property type="entry name" value="REGULATOR-RELATED"/>
    <property type="match status" value="1"/>
</dbReference>
<dbReference type="GO" id="GO:0043531">
    <property type="term" value="F:ADP binding"/>
    <property type="evidence" value="ECO:0007669"/>
    <property type="project" value="InterPro"/>
</dbReference>
<gene>
    <name evidence="4" type="ORF">E1263_32570</name>
</gene>
<evidence type="ECO:0000256" key="1">
    <source>
        <dbReference type="PROSITE-ProRule" id="PRU00339"/>
    </source>
</evidence>
<comment type="caution">
    <text evidence="4">The sequence shown here is derived from an EMBL/GenBank/DDBJ whole genome shotgun (WGS) entry which is preliminary data.</text>
</comment>
<evidence type="ECO:0000259" key="3">
    <source>
        <dbReference type="PROSITE" id="PS50943"/>
    </source>
</evidence>
<dbReference type="Gene3D" id="1.25.40.10">
    <property type="entry name" value="Tetratricopeptide repeat domain"/>
    <property type="match status" value="1"/>
</dbReference>
<dbReference type="Gene3D" id="1.10.260.40">
    <property type="entry name" value="lambda repressor-like DNA-binding domains"/>
    <property type="match status" value="1"/>
</dbReference>
<dbReference type="PANTHER" id="PTHR47691:SF3">
    <property type="entry name" value="HTH-TYPE TRANSCRIPTIONAL REGULATOR RV0890C-RELATED"/>
    <property type="match status" value="1"/>
</dbReference>
<dbReference type="OrthoDB" id="4326794at2"/>
<dbReference type="InterPro" id="IPR002182">
    <property type="entry name" value="NB-ARC"/>
</dbReference>
<dbReference type="SMART" id="SM00028">
    <property type="entry name" value="TPR"/>
    <property type="match status" value="3"/>
</dbReference>
<proteinExistence type="predicted"/>
<feature type="domain" description="HTH cro/C1-type" evidence="3">
    <location>
        <begin position="47"/>
        <end position="102"/>
    </location>
</feature>
<dbReference type="PROSITE" id="PS50005">
    <property type="entry name" value="TPR"/>
    <property type="match status" value="1"/>
</dbReference>
<feature type="region of interest" description="Disordered" evidence="2">
    <location>
        <begin position="1"/>
        <end position="40"/>
    </location>
</feature>
<dbReference type="SUPFAM" id="SSF47413">
    <property type="entry name" value="lambda repressor-like DNA-binding domains"/>
    <property type="match status" value="1"/>
</dbReference>
<sequence>MRRPADGVAASGCPDGGPTVVVTRGPSRLAPDQQNGRYGVSGVPELLRRFRSAAGLTQEQLAERSGLSVEAIRTLEIGRRRSPRARTVSSLADALELGADDRRRFEAAARHGGESPDGLPAGVTDFVGRAEPVRTLTDLLLRSHGPAEPTSVVISAVTGMGGIGKTTLAIHVGHLVANQFPDGRIYLNLRGEAKPIAALDALSFLLQALRVPPEEVPDELAAATARYRTTIAGRRVLVVLDDAANAEQVAPLIPGTAGSAVVVTSRRLLDQLPGALHLRLDVLSDAEALLLLGEVIGTARVVAEPEAALAVARACGNLPLAVRIAGTRLPAGRPVQELADRLADERTRLGELAAGETGVRTSIALSIHDLRSVPADQGAAAAFGVLALLEPGEFPLRVAAAVLGRTLDDTEEMLDRLVDTHLLEAPALHRYRLHDLVRAVGREGTTAEDRRVVREKVLGCYLAMLWRADELTGESPLSASWRDADWAAEARDLTELDEVVDWLDADRSALVELVRRAARGTAEDRQTAVRLAVGMNAFGRARQRWLEWRDVNRAAATVVDLQSDPVGTALVRFDLGLALGELGDNYSAGADQMAMATEAARQIGSRLFLISALVNLTHLLERADRAKEGFPVVHEAIELIETEPAAAYLGPWARLALGMLHGRIGETERQLESFEAAIVFAKDDPSALRRVHISAATSLRESGRATAAVPLLLAGMDVIRASAMPGLVAEALDELATGYREIGRYPEAVDTYLEALEIALQGELWHREARVRTGLGHTYLALGRRAEAEEQQRLAAVVYAAHEVAVPA</sequence>
<dbReference type="InterPro" id="IPR027417">
    <property type="entry name" value="P-loop_NTPase"/>
</dbReference>
<dbReference type="InterPro" id="IPR001387">
    <property type="entry name" value="Cro/C1-type_HTH"/>
</dbReference>
<feature type="repeat" description="TPR" evidence="1">
    <location>
        <begin position="729"/>
        <end position="762"/>
    </location>
</feature>
<dbReference type="EMBL" id="SMKX01000134">
    <property type="protein sequence ID" value="TDD49083.1"/>
    <property type="molecule type" value="Genomic_DNA"/>
</dbReference>
<dbReference type="GO" id="GO:0003677">
    <property type="term" value="F:DNA binding"/>
    <property type="evidence" value="ECO:0007669"/>
    <property type="project" value="InterPro"/>
</dbReference>
<keyword evidence="1" id="KW-0802">TPR repeat</keyword>
<organism evidence="4 5">
    <name type="scientific">Kribbella antibiotica</name>
    <dbReference type="NCBI Taxonomy" id="190195"/>
    <lineage>
        <taxon>Bacteria</taxon>
        <taxon>Bacillati</taxon>
        <taxon>Actinomycetota</taxon>
        <taxon>Actinomycetes</taxon>
        <taxon>Propionibacteriales</taxon>
        <taxon>Kribbellaceae</taxon>
        <taxon>Kribbella</taxon>
    </lineage>
</organism>
<dbReference type="InterPro" id="IPR019734">
    <property type="entry name" value="TPR_rpt"/>
</dbReference>
<dbReference type="Pfam" id="PF00931">
    <property type="entry name" value="NB-ARC"/>
    <property type="match status" value="1"/>
</dbReference>
<dbReference type="SUPFAM" id="SSF48452">
    <property type="entry name" value="TPR-like"/>
    <property type="match status" value="1"/>
</dbReference>
<reference evidence="4 5" key="1">
    <citation type="submission" date="2019-03" db="EMBL/GenBank/DDBJ databases">
        <title>Draft genome sequences of novel Actinobacteria.</title>
        <authorList>
            <person name="Sahin N."/>
            <person name="Ay H."/>
            <person name="Saygin H."/>
        </authorList>
    </citation>
    <scope>NUCLEOTIDE SEQUENCE [LARGE SCALE GENOMIC DNA]</scope>
    <source>
        <strain evidence="4 5">JCM 13523</strain>
    </source>
</reference>
<dbReference type="Gene3D" id="3.40.50.300">
    <property type="entry name" value="P-loop containing nucleotide triphosphate hydrolases"/>
    <property type="match status" value="1"/>
</dbReference>
<dbReference type="PRINTS" id="PR00364">
    <property type="entry name" value="DISEASERSIST"/>
</dbReference>
<evidence type="ECO:0000313" key="4">
    <source>
        <dbReference type="EMBL" id="TDD49083.1"/>
    </source>
</evidence>
<dbReference type="AlphaFoldDB" id="A0A4R4YUT5"/>
<protein>
    <submittedName>
        <fullName evidence="4">Helix-turn-helix domain-containing protein</fullName>
    </submittedName>
</protein>
<dbReference type="PROSITE" id="PS50943">
    <property type="entry name" value="HTH_CROC1"/>
    <property type="match status" value="1"/>
</dbReference>
<dbReference type="Pfam" id="PF13424">
    <property type="entry name" value="TPR_12"/>
    <property type="match status" value="1"/>
</dbReference>
<dbReference type="InterPro" id="IPR010982">
    <property type="entry name" value="Lambda_DNA-bd_dom_sf"/>
</dbReference>
<name>A0A4R4YUT5_9ACTN</name>
<evidence type="ECO:0000313" key="5">
    <source>
        <dbReference type="Proteomes" id="UP000295124"/>
    </source>
</evidence>
<keyword evidence="5" id="KW-1185">Reference proteome</keyword>
<dbReference type="SMART" id="SM00530">
    <property type="entry name" value="HTH_XRE"/>
    <property type="match status" value="1"/>
</dbReference>
<dbReference type="CDD" id="cd00093">
    <property type="entry name" value="HTH_XRE"/>
    <property type="match status" value="1"/>
</dbReference>
<accession>A0A4R4YUT5</accession>
<evidence type="ECO:0000256" key="2">
    <source>
        <dbReference type="SAM" id="MobiDB-lite"/>
    </source>
</evidence>